<evidence type="ECO:0000256" key="1">
    <source>
        <dbReference type="SAM" id="MobiDB-lite"/>
    </source>
</evidence>
<keyword evidence="2" id="KW-1185">Reference proteome</keyword>
<gene>
    <name evidence="3" type="primary">LOC109258163</name>
</gene>
<feature type="region of interest" description="Disordered" evidence="1">
    <location>
        <begin position="140"/>
        <end position="161"/>
    </location>
</feature>
<reference evidence="3" key="1">
    <citation type="submission" date="2025-08" db="UniProtKB">
        <authorList>
            <consortium name="RefSeq"/>
        </authorList>
    </citation>
    <scope>IDENTIFICATION</scope>
    <source>
        <tissue evidence="3">Whole blood</tissue>
    </source>
</reference>
<evidence type="ECO:0000313" key="3">
    <source>
        <dbReference type="RefSeq" id="XP_019290315.2"/>
    </source>
</evidence>
<proteinExistence type="predicted"/>
<accession>A0A9V1EWR3</accession>
<dbReference type="RefSeq" id="XP_019290315.2">
    <property type="nucleotide sequence ID" value="XM_019434770.2"/>
</dbReference>
<dbReference type="Proteomes" id="UP001165780">
    <property type="component" value="Unplaced"/>
</dbReference>
<dbReference type="GeneID" id="109258163"/>
<name>A0A9V1EWR3_PANPR</name>
<sequence>MRLGPDVFHLLASTSIWDGETKSCLCLGPVDPAVSPKESWVQCEGEQTPAGYTRDCPGALPMAPSHCSFRERGSGWPGGPHRLLRSRDPSTSAARRGKIPEPPGASVYSFLPGCDVKPGSKDRSFESPLKMAPSSYCLAGEKGPVNTGRKQPPASQRRDLIRTQPCGNLIWDLQNKDNKFLLFKPFGLWHLGLAVQADEDHGEIGACQTVRWTGKAGPYNEATETMVQ</sequence>
<organism evidence="2 3">
    <name type="scientific">Panthera pardus</name>
    <name type="common">Leopard</name>
    <name type="synonym">Felis pardus</name>
    <dbReference type="NCBI Taxonomy" id="9691"/>
    <lineage>
        <taxon>Eukaryota</taxon>
        <taxon>Metazoa</taxon>
        <taxon>Chordata</taxon>
        <taxon>Craniata</taxon>
        <taxon>Vertebrata</taxon>
        <taxon>Euteleostomi</taxon>
        <taxon>Mammalia</taxon>
        <taxon>Eutheria</taxon>
        <taxon>Laurasiatheria</taxon>
        <taxon>Carnivora</taxon>
        <taxon>Feliformia</taxon>
        <taxon>Felidae</taxon>
        <taxon>Pantherinae</taxon>
        <taxon>Panthera</taxon>
    </lineage>
</organism>
<protein>
    <submittedName>
        <fullName evidence="3">Uncharacterized protein LOC109258163</fullName>
    </submittedName>
</protein>
<dbReference type="AlphaFoldDB" id="A0A9V1EWR3"/>
<evidence type="ECO:0000313" key="2">
    <source>
        <dbReference type="Proteomes" id="UP001165780"/>
    </source>
</evidence>
<dbReference type="KEGG" id="ppad:109258163"/>
<feature type="region of interest" description="Disordered" evidence="1">
    <location>
        <begin position="71"/>
        <end position="104"/>
    </location>
</feature>